<proteinExistence type="predicted"/>
<evidence type="ECO:0000313" key="1">
    <source>
        <dbReference type="EMBL" id="CAB4165290.1"/>
    </source>
</evidence>
<reference evidence="1" key="1">
    <citation type="submission" date="2020-04" db="EMBL/GenBank/DDBJ databases">
        <authorList>
            <person name="Chiriac C."/>
            <person name="Salcher M."/>
            <person name="Ghai R."/>
            <person name="Kavagutti S V."/>
        </authorList>
    </citation>
    <scope>NUCLEOTIDE SEQUENCE</scope>
</reference>
<protein>
    <submittedName>
        <fullName evidence="1">Uncharacterized protein</fullName>
    </submittedName>
</protein>
<organism evidence="1">
    <name type="scientific">uncultured Caudovirales phage</name>
    <dbReference type="NCBI Taxonomy" id="2100421"/>
    <lineage>
        <taxon>Viruses</taxon>
        <taxon>Duplodnaviria</taxon>
        <taxon>Heunggongvirae</taxon>
        <taxon>Uroviricota</taxon>
        <taxon>Caudoviricetes</taxon>
        <taxon>Peduoviridae</taxon>
        <taxon>Maltschvirus</taxon>
        <taxon>Maltschvirus maltsch</taxon>
    </lineage>
</organism>
<name>A0A6J5P042_9CAUD</name>
<gene>
    <name evidence="1" type="ORF">UFOVP815_31</name>
</gene>
<sequence length="75" mass="8461">MTQNTTIQNTGDLLGFLVAQAESRKDWFGFSQQRMTAVTLAHDLAKAHAHRMTPEDIVTYALALNQEIFKRIIKG</sequence>
<accession>A0A6J5P042</accession>
<dbReference type="EMBL" id="LR796769">
    <property type="protein sequence ID" value="CAB4165290.1"/>
    <property type="molecule type" value="Genomic_DNA"/>
</dbReference>